<dbReference type="EMBL" id="AVOT02037129">
    <property type="protein sequence ID" value="MBW0531779.1"/>
    <property type="molecule type" value="Genomic_DNA"/>
</dbReference>
<keyword evidence="1" id="KW-0808">Transferase</keyword>
<evidence type="ECO:0000256" key="6">
    <source>
        <dbReference type="ARBA" id="ARBA00022918"/>
    </source>
</evidence>
<reference evidence="8" key="1">
    <citation type="submission" date="2021-03" db="EMBL/GenBank/DDBJ databases">
        <title>Draft genome sequence of rust myrtle Austropuccinia psidii MF-1, a brazilian biotype.</title>
        <authorList>
            <person name="Quecine M.C."/>
            <person name="Pachon D.M.R."/>
            <person name="Bonatelli M.L."/>
            <person name="Correr F.H."/>
            <person name="Franceschini L.M."/>
            <person name="Leite T.F."/>
            <person name="Margarido G.R.A."/>
            <person name="Almeida C.A."/>
            <person name="Ferrarezi J.A."/>
            <person name="Labate C.A."/>
        </authorList>
    </citation>
    <scope>NUCLEOTIDE SEQUENCE</scope>
    <source>
        <strain evidence="8">MF-1</strain>
    </source>
</reference>
<accession>A0A9Q3F2W1</accession>
<organism evidence="8 9">
    <name type="scientific">Austropuccinia psidii MF-1</name>
    <dbReference type="NCBI Taxonomy" id="1389203"/>
    <lineage>
        <taxon>Eukaryota</taxon>
        <taxon>Fungi</taxon>
        <taxon>Dikarya</taxon>
        <taxon>Basidiomycota</taxon>
        <taxon>Pucciniomycotina</taxon>
        <taxon>Pucciniomycetes</taxon>
        <taxon>Pucciniales</taxon>
        <taxon>Sphaerophragmiaceae</taxon>
        <taxon>Austropuccinia</taxon>
    </lineage>
</organism>
<keyword evidence="9" id="KW-1185">Reference proteome</keyword>
<proteinExistence type="predicted"/>
<dbReference type="AlphaFoldDB" id="A0A9Q3F2W1"/>
<keyword evidence="4" id="KW-0255">Endonuclease</keyword>
<feature type="domain" description="Reverse transcriptase RNase H-like" evidence="7">
    <location>
        <begin position="163"/>
        <end position="263"/>
    </location>
</feature>
<evidence type="ECO:0000256" key="4">
    <source>
        <dbReference type="ARBA" id="ARBA00022759"/>
    </source>
</evidence>
<keyword evidence="3" id="KW-0540">Nuclease</keyword>
<dbReference type="SUPFAM" id="SSF56672">
    <property type="entry name" value="DNA/RNA polymerases"/>
    <property type="match status" value="1"/>
</dbReference>
<sequence>MFQRRILRQFGGDLEHAVKRRTTEKSSAEDIINILEEVTTRNRIGSSRVNLKTRQITVRKVSPVSLELEKFKSEKLNETEISLNLTDKQEIELLALSHDHKEAFESDKDPLGAILGHEFEIVINIERPYPSLLRRPSDPASPKSREALEIHIKELPDPGVIRKLYSDASGDGLGAAPHQVHIINDKPVEGPICFKSRQLKSTEARYGASQMECLFLFWALEKLNYFLEGCVFEVIMDCTAVQLLLNMKTPSRNMIRWQIAIQE</sequence>
<dbReference type="InterPro" id="IPR041373">
    <property type="entry name" value="RT_RNaseH"/>
</dbReference>
<dbReference type="InterPro" id="IPR043502">
    <property type="entry name" value="DNA/RNA_pol_sf"/>
</dbReference>
<dbReference type="Proteomes" id="UP000765509">
    <property type="component" value="Unassembled WGS sequence"/>
</dbReference>
<keyword evidence="6" id="KW-0695">RNA-directed DNA polymerase</keyword>
<keyword evidence="5" id="KW-0378">Hydrolase</keyword>
<dbReference type="GO" id="GO:0003964">
    <property type="term" value="F:RNA-directed DNA polymerase activity"/>
    <property type="evidence" value="ECO:0007669"/>
    <property type="project" value="UniProtKB-KW"/>
</dbReference>
<evidence type="ECO:0000313" key="8">
    <source>
        <dbReference type="EMBL" id="MBW0531779.1"/>
    </source>
</evidence>
<dbReference type="PANTHER" id="PTHR34072:SF52">
    <property type="entry name" value="RIBONUCLEASE H"/>
    <property type="match status" value="1"/>
</dbReference>
<dbReference type="PANTHER" id="PTHR34072">
    <property type="entry name" value="ENZYMATIC POLYPROTEIN-RELATED"/>
    <property type="match status" value="1"/>
</dbReference>
<protein>
    <recommendedName>
        <fullName evidence="7">Reverse transcriptase RNase H-like domain-containing protein</fullName>
    </recommendedName>
</protein>
<name>A0A9Q3F2W1_9BASI</name>
<evidence type="ECO:0000259" key="7">
    <source>
        <dbReference type="Pfam" id="PF17917"/>
    </source>
</evidence>
<dbReference type="GO" id="GO:0004519">
    <property type="term" value="F:endonuclease activity"/>
    <property type="evidence" value="ECO:0007669"/>
    <property type="project" value="UniProtKB-KW"/>
</dbReference>
<dbReference type="GO" id="GO:0016787">
    <property type="term" value="F:hydrolase activity"/>
    <property type="evidence" value="ECO:0007669"/>
    <property type="project" value="UniProtKB-KW"/>
</dbReference>
<gene>
    <name evidence="8" type="ORF">O181_071494</name>
</gene>
<dbReference type="Pfam" id="PF17917">
    <property type="entry name" value="RT_RNaseH"/>
    <property type="match status" value="1"/>
</dbReference>
<evidence type="ECO:0000256" key="1">
    <source>
        <dbReference type="ARBA" id="ARBA00022679"/>
    </source>
</evidence>
<evidence type="ECO:0000256" key="2">
    <source>
        <dbReference type="ARBA" id="ARBA00022695"/>
    </source>
</evidence>
<comment type="caution">
    <text evidence="8">The sequence shown here is derived from an EMBL/GenBank/DDBJ whole genome shotgun (WGS) entry which is preliminary data.</text>
</comment>
<evidence type="ECO:0000313" key="9">
    <source>
        <dbReference type="Proteomes" id="UP000765509"/>
    </source>
</evidence>
<evidence type="ECO:0000256" key="5">
    <source>
        <dbReference type="ARBA" id="ARBA00022801"/>
    </source>
</evidence>
<evidence type="ECO:0000256" key="3">
    <source>
        <dbReference type="ARBA" id="ARBA00022722"/>
    </source>
</evidence>
<keyword evidence="2" id="KW-0548">Nucleotidyltransferase</keyword>